<dbReference type="Proteomes" id="UP001432322">
    <property type="component" value="Unassembled WGS sequence"/>
</dbReference>
<organism evidence="1 2">
    <name type="scientific">Pristionchus fissidentatus</name>
    <dbReference type="NCBI Taxonomy" id="1538716"/>
    <lineage>
        <taxon>Eukaryota</taxon>
        <taxon>Metazoa</taxon>
        <taxon>Ecdysozoa</taxon>
        <taxon>Nematoda</taxon>
        <taxon>Chromadorea</taxon>
        <taxon>Rhabditida</taxon>
        <taxon>Rhabditina</taxon>
        <taxon>Diplogasteromorpha</taxon>
        <taxon>Diplogasteroidea</taxon>
        <taxon>Neodiplogasteridae</taxon>
        <taxon>Pristionchus</taxon>
    </lineage>
</organism>
<proteinExistence type="predicted"/>
<accession>A0AAV5W4N5</accession>
<gene>
    <name evidence="1" type="ORF">PFISCL1PPCAC_16942</name>
</gene>
<evidence type="ECO:0000313" key="1">
    <source>
        <dbReference type="EMBL" id="GMT25645.1"/>
    </source>
</evidence>
<dbReference type="EMBL" id="BTSY01000004">
    <property type="protein sequence ID" value="GMT25645.1"/>
    <property type="molecule type" value="Genomic_DNA"/>
</dbReference>
<feature type="non-terminal residue" evidence="1">
    <location>
        <position position="187"/>
    </location>
</feature>
<sequence>LEMCTSQKNIWSRAEWLPPVELVAFETNPERTAWHMYVIIRKRHAIRYERLRKLFFDKRIQSNGESNDANTFIINCRTTEGISDFNIFANCLSSSVTAGYFLADNLHSEELITVYRQVKVVETLTVLSIVMNDECCFSKLVELFLETFHVNNIAVNIVSSSVTQPRDFLLMLSDKVNYIQLTHDGFH</sequence>
<feature type="non-terminal residue" evidence="1">
    <location>
        <position position="1"/>
    </location>
</feature>
<name>A0AAV5W4N5_9BILA</name>
<reference evidence="1" key="1">
    <citation type="submission" date="2023-10" db="EMBL/GenBank/DDBJ databases">
        <title>Genome assembly of Pristionchus species.</title>
        <authorList>
            <person name="Yoshida K."/>
            <person name="Sommer R.J."/>
        </authorList>
    </citation>
    <scope>NUCLEOTIDE SEQUENCE</scope>
    <source>
        <strain evidence="1">RS5133</strain>
    </source>
</reference>
<evidence type="ECO:0000313" key="2">
    <source>
        <dbReference type="Proteomes" id="UP001432322"/>
    </source>
</evidence>
<comment type="caution">
    <text evidence="1">The sequence shown here is derived from an EMBL/GenBank/DDBJ whole genome shotgun (WGS) entry which is preliminary data.</text>
</comment>
<keyword evidence="2" id="KW-1185">Reference proteome</keyword>
<dbReference type="AlphaFoldDB" id="A0AAV5W4N5"/>
<protein>
    <submittedName>
        <fullName evidence="1">Uncharacterized protein</fullName>
    </submittedName>
</protein>